<dbReference type="PANTHER" id="PTHR30273:SF2">
    <property type="entry name" value="PROTEIN FECR"/>
    <property type="match status" value="1"/>
</dbReference>
<reference evidence="3 4" key="1">
    <citation type="submission" date="2019-03" db="EMBL/GenBank/DDBJ databases">
        <title>Dyadobacter AR-3-6 sp. nov., isolated from arctic soil.</title>
        <authorList>
            <person name="Chaudhary D.K."/>
        </authorList>
    </citation>
    <scope>NUCLEOTIDE SEQUENCE [LARGE SCALE GENOMIC DNA]</scope>
    <source>
        <strain evidence="3 4">AR-3-6</strain>
    </source>
</reference>
<evidence type="ECO:0000259" key="1">
    <source>
        <dbReference type="Pfam" id="PF04773"/>
    </source>
</evidence>
<dbReference type="RefSeq" id="WP_131958293.1">
    <property type="nucleotide sequence ID" value="NZ_SMFL01000003.1"/>
</dbReference>
<dbReference type="InterPro" id="IPR012373">
    <property type="entry name" value="Ferrdict_sens_TM"/>
</dbReference>
<dbReference type="PIRSF" id="PIRSF018266">
    <property type="entry name" value="FecR"/>
    <property type="match status" value="1"/>
</dbReference>
<dbReference type="PANTHER" id="PTHR30273">
    <property type="entry name" value="PERIPLASMIC SIGNAL SENSOR AND SIGMA FACTOR ACTIVATOR FECR-RELATED"/>
    <property type="match status" value="1"/>
</dbReference>
<name>A0A4R5DX65_9BACT</name>
<organism evidence="3 4">
    <name type="scientific">Dyadobacter psychrotolerans</name>
    <dbReference type="NCBI Taxonomy" id="2541721"/>
    <lineage>
        <taxon>Bacteria</taxon>
        <taxon>Pseudomonadati</taxon>
        <taxon>Bacteroidota</taxon>
        <taxon>Cytophagia</taxon>
        <taxon>Cytophagales</taxon>
        <taxon>Spirosomataceae</taxon>
        <taxon>Dyadobacter</taxon>
    </lineage>
</organism>
<dbReference type="AlphaFoldDB" id="A0A4R5DX65"/>
<sequence length="374" mass="41719">MKFAPYTLTELIRNDDFISWVRHPDAESEARWQQFLLEYPEKTKVVEDARGYVNLLAEDTGKSKPTIEQTNKMWRVVESHLHEENVEDVQQPKIISAWKWLRIAASIALVLGITSVSYWYLNRQTEIASVIGPQVAVTENGLIEKFNDTGKPMTVLLADGSSVVLQPNGKLSFSSKINTKKREVNLTGKAFFEIVKDPQRPFLVYTDGIATKVLGTSFLVDAPENGSEINVEVKTGKVSVFALNKNASLSEREEAEKPELKGIILSRDQKIAFSRVSGKPVKLPETSLEIANVADISTQLFVFDETPMSEVFKALESAYNIKIIYNESLISNCPLNATLIGQPFTEKLTVICAALDAQFEIKDNQVTITGNGCR</sequence>
<dbReference type="Proteomes" id="UP000294850">
    <property type="component" value="Unassembled WGS sequence"/>
</dbReference>
<dbReference type="OrthoDB" id="1523489at2"/>
<dbReference type="InterPro" id="IPR006860">
    <property type="entry name" value="FecR"/>
</dbReference>
<proteinExistence type="predicted"/>
<dbReference type="Pfam" id="PF04773">
    <property type="entry name" value="FecR"/>
    <property type="match status" value="1"/>
</dbReference>
<dbReference type="GO" id="GO:0016989">
    <property type="term" value="F:sigma factor antagonist activity"/>
    <property type="evidence" value="ECO:0007669"/>
    <property type="project" value="TreeGrafter"/>
</dbReference>
<dbReference type="Pfam" id="PF16344">
    <property type="entry name" value="FecR_C"/>
    <property type="match status" value="1"/>
</dbReference>
<dbReference type="InterPro" id="IPR032508">
    <property type="entry name" value="FecR_C"/>
</dbReference>
<feature type="domain" description="FecR protein" evidence="1">
    <location>
        <begin position="150"/>
        <end position="238"/>
    </location>
</feature>
<feature type="domain" description="Protein FecR C-terminal" evidence="2">
    <location>
        <begin position="301"/>
        <end position="368"/>
    </location>
</feature>
<accession>A0A4R5DX65</accession>
<keyword evidence="4" id="KW-1185">Reference proteome</keyword>
<comment type="caution">
    <text evidence="3">The sequence shown here is derived from an EMBL/GenBank/DDBJ whole genome shotgun (WGS) entry which is preliminary data.</text>
</comment>
<protein>
    <submittedName>
        <fullName evidence="3">FecR family protein</fullName>
    </submittedName>
</protein>
<dbReference type="Gene3D" id="2.60.120.1440">
    <property type="match status" value="1"/>
</dbReference>
<evidence type="ECO:0000313" key="3">
    <source>
        <dbReference type="EMBL" id="TDE16761.1"/>
    </source>
</evidence>
<dbReference type="Gene3D" id="3.55.50.30">
    <property type="match status" value="1"/>
</dbReference>
<dbReference type="EMBL" id="SMFL01000003">
    <property type="protein sequence ID" value="TDE16761.1"/>
    <property type="molecule type" value="Genomic_DNA"/>
</dbReference>
<evidence type="ECO:0000259" key="2">
    <source>
        <dbReference type="Pfam" id="PF16344"/>
    </source>
</evidence>
<gene>
    <name evidence="3" type="ORF">E0F88_11100</name>
</gene>
<evidence type="ECO:0000313" key="4">
    <source>
        <dbReference type="Proteomes" id="UP000294850"/>
    </source>
</evidence>